<comment type="caution">
    <text evidence="1">The sequence shown here is derived from an EMBL/GenBank/DDBJ whole genome shotgun (WGS) entry which is preliminary data.</text>
</comment>
<dbReference type="EMBL" id="JAMKPW020000009">
    <property type="protein sequence ID" value="KAK8215219.1"/>
    <property type="molecule type" value="Genomic_DNA"/>
</dbReference>
<reference evidence="1" key="1">
    <citation type="submission" date="2024-02" db="EMBL/GenBank/DDBJ databases">
        <title>Metagenome Assembled Genome of Zalaria obscura JY119.</title>
        <authorList>
            <person name="Vighnesh L."/>
            <person name="Jagadeeshwari U."/>
            <person name="Venkata Ramana C."/>
            <person name="Sasikala C."/>
        </authorList>
    </citation>
    <scope>NUCLEOTIDE SEQUENCE</scope>
    <source>
        <strain evidence="1">JY119</strain>
    </source>
</reference>
<dbReference type="Proteomes" id="UP001320706">
    <property type="component" value="Unassembled WGS sequence"/>
</dbReference>
<gene>
    <name evidence="1" type="ORF">M8818_002231</name>
</gene>
<evidence type="ECO:0000313" key="2">
    <source>
        <dbReference type="Proteomes" id="UP001320706"/>
    </source>
</evidence>
<protein>
    <submittedName>
        <fullName evidence="1">Uncharacterized protein</fullName>
    </submittedName>
</protein>
<name>A0ACC3SIS7_9PEZI</name>
<accession>A0ACC3SIS7</accession>
<sequence length="798" mass="90320">MELPAQPNLKVTIIAADGLYKRDVFRFPDPFAVATINGEQTKTTGVIKKTLNPYWNESFDMRATEDSILAVQIFDQKKFKKKDQGFLGVVNVKVGSVIDLDVGGDEMLTRDLRKSNDNLVVNGKLILNLSTNLRAPTAPSSVANQPRPTTSTPSVNGTQTPTTPIGAGPSDPLRAPSVSAQRNSSIVGPSGAPSGPAPPAGRRADGSGFSAFEDAQGRLPNGWERREDNLGRTYYVDHNSRQTTWIRPTANFNAGEQRAQMESDTQAQRARHQNRMLPEDRTGTNSPTLPTGGPSPPPGQTANAVSMMATGATTAGSGELPSGWEQRHTPEGRAYFVDHNTRTTTWVDPRRQQYIRMYGQNANNTTIQQQPVSQLGPLPSGWEMRLTNTARVYFVDHNTKTTTWDDPRLPSSLDQNVPQYKRDFRRKLIYFRSQPALRILSGQCHVKVRRSHIFEDSYAEIMRQSPNDLKKRLMIKFDGEDGLDYGGLSREFFFLLSHEMFNPFYCLFEYSAHDNYTLQINPHSGINPEHLGYFKFIGRVVGLAIFHRRFLDAFFISAFYKMILKKKVILSDMEGVDAEFYRTLEWTLTNNIEGVLFETFSVEDEVFGERVTIDLKPGGRDIEVTDENKKEYVDLIIEWRIQKRVEEQFNAFVTGFHELIPADLVNVFDERELELLIGGIADIDVDDWIKNTDYRGYDEKDPVIVNFWKCIRSWDAEQKSRLLQFATGTSRIPVNGFKDLQGSDGPRRFTIEKAGEETQLPKSHTCFNRLDLPPYKTYDILKSKLEWAVEETMGFGQE</sequence>
<keyword evidence="2" id="KW-1185">Reference proteome</keyword>
<proteinExistence type="predicted"/>
<organism evidence="1 2">
    <name type="scientific">Zalaria obscura</name>
    <dbReference type="NCBI Taxonomy" id="2024903"/>
    <lineage>
        <taxon>Eukaryota</taxon>
        <taxon>Fungi</taxon>
        <taxon>Dikarya</taxon>
        <taxon>Ascomycota</taxon>
        <taxon>Pezizomycotina</taxon>
        <taxon>Dothideomycetes</taxon>
        <taxon>Dothideomycetidae</taxon>
        <taxon>Dothideales</taxon>
        <taxon>Zalariaceae</taxon>
        <taxon>Zalaria</taxon>
    </lineage>
</organism>
<evidence type="ECO:0000313" key="1">
    <source>
        <dbReference type="EMBL" id="KAK8215219.1"/>
    </source>
</evidence>